<accession>A0A411E776</accession>
<dbReference type="EMBL" id="CP035544">
    <property type="protein sequence ID" value="QBA63340.1"/>
    <property type="molecule type" value="Genomic_DNA"/>
</dbReference>
<dbReference type="Proteomes" id="UP000290889">
    <property type="component" value="Chromosome"/>
</dbReference>
<sequence>MSDSQFSILMNIVHLEGRLEGINSIKRKLQGTREAHRFDMEYFRVHKKLTELTGNLPPEALKSRLFSP</sequence>
<evidence type="ECO:0008006" key="3">
    <source>
        <dbReference type="Google" id="ProtNLM"/>
    </source>
</evidence>
<dbReference type="KEGG" id="mur:EQY75_01495"/>
<evidence type="ECO:0000313" key="1">
    <source>
        <dbReference type="EMBL" id="QBA63340.1"/>
    </source>
</evidence>
<gene>
    <name evidence="1" type="ORF">EQY75_01495</name>
</gene>
<dbReference type="OrthoDB" id="1449167at2"/>
<name>A0A411E776_9FLAO</name>
<proteinExistence type="predicted"/>
<dbReference type="AlphaFoldDB" id="A0A411E776"/>
<reference evidence="1 2" key="1">
    <citation type="submission" date="2019-01" db="EMBL/GenBank/DDBJ databases">
        <title>Muriicola soli sp. nov., isolated from soil.</title>
        <authorList>
            <person name="Kang H.J."/>
            <person name="Kim S.B."/>
        </authorList>
    </citation>
    <scope>NUCLEOTIDE SEQUENCE [LARGE SCALE GENOMIC DNA]</scope>
    <source>
        <strain evidence="1 2">MMS17-SY002</strain>
    </source>
</reference>
<keyword evidence="2" id="KW-1185">Reference proteome</keyword>
<protein>
    <recommendedName>
        <fullName evidence="3">Transposase</fullName>
    </recommendedName>
</protein>
<organism evidence="1 2">
    <name type="scientific">Muriicola soli</name>
    <dbReference type="NCBI Taxonomy" id="2507538"/>
    <lineage>
        <taxon>Bacteria</taxon>
        <taxon>Pseudomonadati</taxon>
        <taxon>Bacteroidota</taxon>
        <taxon>Flavobacteriia</taxon>
        <taxon>Flavobacteriales</taxon>
        <taxon>Flavobacteriaceae</taxon>
        <taxon>Muriicola</taxon>
    </lineage>
</organism>
<dbReference type="RefSeq" id="WP_129602231.1">
    <property type="nucleotide sequence ID" value="NZ_CP035544.1"/>
</dbReference>
<evidence type="ECO:0000313" key="2">
    <source>
        <dbReference type="Proteomes" id="UP000290889"/>
    </source>
</evidence>